<dbReference type="AlphaFoldDB" id="A0A1M6CGS5"/>
<feature type="transmembrane region" description="Helical" evidence="1">
    <location>
        <begin position="65"/>
        <end position="83"/>
    </location>
</feature>
<feature type="transmembrane region" description="Helical" evidence="1">
    <location>
        <begin position="146"/>
        <end position="164"/>
    </location>
</feature>
<evidence type="ECO:0000256" key="1">
    <source>
        <dbReference type="SAM" id="Phobius"/>
    </source>
</evidence>
<proteinExistence type="predicted"/>
<sequence length="189" mass="22131">MPPAFFCIQRPGNMSSLEEKRFKGPLRGQLLFAIVFLVAALLLLSQLGDQTKWVKRTKFFAQPRFWPAVSIIGMVLFGGLHLWKLPRRKFDRADFVEWRVWLFTIEWVLWFLIYVILVPIIGYLPVTMVFMPILMWRMGYRSKKMLWISVFFGVAVVILFKALLDVKIPGGATYEYLPGALRSFFILNF</sequence>
<dbReference type="Proteomes" id="UP000183982">
    <property type="component" value="Unassembled WGS sequence"/>
</dbReference>
<evidence type="ECO:0000313" key="3">
    <source>
        <dbReference type="EMBL" id="SHI60235.1"/>
    </source>
</evidence>
<feature type="transmembrane region" description="Helical" evidence="1">
    <location>
        <begin position="107"/>
        <end position="134"/>
    </location>
</feature>
<evidence type="ECO:0000313" key="4">
    <source>
        <dbReference type="Proteomes" id="UP000183982"/>
    </source>
</evidence>
<feature type="transmembrane region" description="Helical" evidence="1">
    <location>
        <begin position="26"/>
        <end position="44"/>
    </location>
</feature>
<keyword evidence="1" id="KW-0812">Transmembrane</keyword>
<keyword evidence="1" id="KW-1133">Transmembrane helix</keyword>
<feature type="domain" description="DUF1468" evidence="2">
    <location>
        <begin position="31"/>
        <end position="169"/>
    </location>
</feature>
<keyword evidence="1" id="KW-0472">Membrane</keyword>
<keyword evidence="4" id="KW-1185">Reference proteome</keyword>
<name>A0A1M6CGS5_9RHOB</name>
<evidence type="ECO:0000259" key="2">
    <source>
        <dbReference type="Pfam" id="PF07331"/>
    </source>
</evidence>
<dbReference type="InterPro" id="IPR009936">
    <property type="entry name" value="DUF1468"/>
</dbReference>
<protein>
    <submittedName>
        <fullName evidence="3">Tripartite tricarboxylate transporter TctB family protein</fullName>
    </submittedName>
</protein>
<dbReference type="Pfam" id="PF07331">
    <property type="entry name" value="TctB"/>
    <property type="match status" value="1"/>
</dbReference>
<organism evidence="3 4">
    <name type="scientific">Shimia gijangensis</name>
    <dbReference type="NCBI Taxonomy" id="1470563"/>
    <lineage>
        <taxon>Bacteria</taxon>
        <taxon>Pseudomonadati</taxon>
        <taxon>Pseudomonadota</taxon>
        <taxon>Alphaproteobacteria</taxon>
        <taxon>Rhodobacterales</taxon>
        <taxon>Roseobacteraceae</taxon>
    </lineage>
</organism>
<dbReference type="EMBL" id="FQZQ01000002">
    <property type="protein sequence ID" value="SHI60235.1"/>
    <property type="molecule type" value="Genomic_DNA"/>
</dbReference>
<reference evidence="4" key="1">
    <citation type="submission" date="2016-11" db="EMBL/GenBank/DDBJ databases">
        <authorList>
            <person name="Varghese N."/>
            <person name="Submissions S."/>
        </authorList>
    </citation>
    <scope>NUCLEOTIDE SEQUENCE [LARGE SCALE GENOMIC DNA]</scope>
    <source>
        <strain evidence="4">DSM 100564</strain>
    </source>
</reference>
<gene>
    <name evidence="3" type="ORF">SAMN05444000_10263</name>
</gene>
<accession>A0A1M6CGS5</accession>
<dbReference type="STRING" id="1470563.SAMN05444000_10263"/>